<name>A0A074M2L1_ERYLO</name>
<proteinExistence type="predicted"/>
<comment type="caution">
    <text evidence="2">The sequence shown here is derived from an EMBL/GenBank/DDBJ whole genome shotgun (WGS) entry which is preliminary data.</text>
</comment>
<dbReference type="SUPFAM" id="SSF81901">
    <property type="entry name" value="HCP-like"/>
    <property type="match status" value="1"/>
</dbReference>
<feature type="region of interest" description="Disordered" evidence="1">
    <location>
        <begin position="327"/>
        <end position="366"/>
    </location>
</feature>
<dbReference type="PANTHER" id="PTHR13891">
    <property type="entry name" value="CYTOCHROME C OXIDASE ASSEMBLY FACTOR 7"/>
    <property type="match status" value="1"/>
</dbReference>
<keyword evidence="3" id="KW-1185">Reference proteome</keyword>
<dbReference type="InterPro" id="IPR011990">
    <property type="entry name" value="TPR-like_helical_dom_sf"/>
</dbReference>
<feature type="compositionally biased region" description="Polar residues" evidence="1">
    <location>
        <begin position="327"/>
        <end position="342"/>
    </location>
</feature>
<dbReference type="Gene3D" id="1.25.40.10">
    <property type="entry name" value="Tetratricopeptide repeat domain"/>
    <property type="match status" value="1"/>
</dbReference>
<accession>A0A074M2L1</accession>
<feature type="compositionally biased region" description="Low complexity" evidence="1">
    <location>
        <begin position="346"/>
        <end position="361"/>
    </location>
</feature>
<reference evidence="2 3" key="1">
    <citation type="submission" date="2014-04" db="EMBL/GenBank/DDBJ databases">
        <title>A comprehensive comparison of genomes of Erythrobacter spp. strains.</title>
        <authorList>
            <person name="Zheng Q."/>
        </authorList>
    </citation>
    <scope>NUCLEOTIDE SEQUENCE [LARGE SCALE GENOMIC DNA]</scope>
    <source>
        <strain evidence="2 3">DSM 6997</strain>
    </source>
</reference>
<dbReference type="eggNOG" id="COG0790">
    <property type="taxonomic scope" value="Bacteria"/>
</dbReference>
<dbReference type="Proteomes" id="UP000027647">
    <property type="component" value="Unassembled WGS sequence"/>
</dbReference>
<evidence type="ECO:0000313" key="3">
    <source>
        <dbReference type="Proteomes" id="UP000027647"/>
    </source>
</evidence>
<protein>
    <submittedName>
        <fullName evidence="2">Beta-lactamase</fullName>
    </submittedName>
</protein>
<dbReference type="STRING" id="1044.EH31_16995"/>
<dbReference type="EMBL" id="JMIW01000009">
    <property type="protein sequence ID" value="KEO88651.1"/>
    <property type="molecule type" value="Genomic_DNA"/>
</dbReference>
<organism evidence="2 3">
    <name type="scientific">Erythrobacter longus</name>
    <dbReference type="NCBI Taxonomy" id="1044"/>
    <lineage>
        <taxon>Bacteria</taxon>
        <taxon>Pseudomonadati</taxon>
        <taxon>Pseudomonadota</taxon>
        <taxon>Alphaproteobacteria</taxon>
        <taxon>Sphingomonadales</taxon>
        <taxon>Erythrobacteraceae</taxon>
        <taxon>Erythrobacter/Porphyrobacter group</taxon>
        <taxon>Erythrobacter</taxon>
    </lineage>
</organism>
<dbReference type="AlphaFoldDB" id="A0A074M2L1"/>
<gene>
    <name evidence="2" type="ORF">EH31_16995</name>
</gene>
<sequence>MMRAAKIGVHCPLASALAAFMLALLALISVTFVSPPSALAQGVSPLPATISACDAGDRAACLSAGLALSDVENPSYDAFLSLRFLQQACAANEAAACGRLALIFYAGEGDVERDLPSSGNFAQRACAGQDRDGCEVAEAVFAEPGSPQFDAEKALRYRRINCTQGNRRSCIDLARILYSMDDRLPAEQIALNACIPGDPSSAQVCDFGNRLQSLRRKAEAEREAAIQAARNAQAREQSVFDQYMGKRDYDGALYYSLYHLRSKRHAEEAVMAASRAGALASIFEDHFYVLEYWFATGPVAQIAASQIAKKRQSNDCGIWNCTNMPGASSRRWQAQRGSSGSTYRAPGSSYSPPPSSSGTSSAEIAKQTRDKYRTYNCTGSRRLSSSHPVCQ</sequence>
<dbReference type="InterPro" id="IPR040239">
    <property type="entry name" value="HcpB-like"/>
</dbReference>
<evidence type="ECO:0000256" key="1">
    <source>
        <dbReference type="SAM" id="MobiDB-lite"/>
    </source>
</evidence>
<dbReference type="PANTHER" id="PTHR13891:SF1">
    <property type="entry name" value="CYTOCHROME C OXIDASE ASSEMBLY FACTOR 7"/>
    <property type="match status" value="1"/>
</dbReference>
<evidence type="ECO:0000313" key="2">
    <source>
        <dbReference type="EMBL" id="KEO88651.1"/>
    </source>
</evidence>